<dbReference type="Proteomes" id="UP000799302">
    <property type="component" value="Unassembled WGS sequence"/>
</dbReference>
<accession>A0A6A6UJ30</accession>
<keyword evidence="2" id="KW-1185">Reference proteome</keyword>
<dbReference type="EMBL" id="MU004232">
    <property type="protein sequence ID" value="KAF2671706.1"/>
    <property type="molecule type" value="Genomic_DNA"/>
</dbReference>
<name>A0A6A6UJ30_9PEZI</name>
<protein>
    <submittedName>
        <fullName evidence="1">Uncharacterized protein</fullName>
    </submittedName>
</protein>
<reference evidence="1" key="1">
    <citation type="journal article" date="2020" name="Stud. Mycol.">
        <title>101 Dothideomycetes genomes: a test case for predicting lifestyles and emergence of pathogens.</title>
        <authorList>
            <person name="Haridas S."/>
            <person name="Albert R."/>
            <person name="Binder M."/>
            <person name="Bloem J."/>
            <person name="Labutti K."/>
            <person name="Salamov A."/>
            <person name="Andreopoulos B."/>
            <person name="Baker S."/>
            <person name="Barry K."/>
            <person name="Bills G."/>
            <person name="Bluhm B."/>
            <person name="Cannon C."/>
            <person name="Castanera R."/>
            <person name="Culley D."/>
            <person name="Daum C."/>
            <person name="Ezra D."/>
            <person name="Gonzalez J."/>
            <person name="Henrissat B."/>
            <person name="Kuo A."/>
            <person name="Liang C."/>
            <person name="Lipzen A."/>
            <person name="Lutzoni F."/>
            <person name="Magnuson J."/>
            <person name="Mondo S."/>
            <person name="Nolan M."/>
            <person name="Ohm R."/>
            <person name="Pangilinan J."/>
            <person name="Park H.-J."/>
            <person name="Ramirez L."/>
            <person name="Alfaro M."/>
            <person name="Sun H."/>
            <person name="Tritt A."/>
            <person name="Yoshinaga Y."/>
            <person name="Zwiers L.-H."/>
            <person name="Turgeon B."/>
            <person name="Goodwin S."/>
            <person name="Spatafora J."/>
            <person name="Crous P."/>
            <person name="Grigoriev I."/>
        </authorList>
    </citation>
    <scope>NUCLEOTIDE SEQUENCE</scope>
    <source>
        <strain evidence="1">CBS 115976</strain>
    </source>
</reference>
<evidence type="ECO:0000313" key="1">
    <source>
        <dbReference type="EMBL" id="KAF2671706.1"/>
    </source>
</evidence>
<proteinExistence type="predicted"/>
<dbReference type="AlphaFoldDB" id="A0A6A6UJ30"/>
<sequence length="158" mass="18690">MSVLLMWKAYQVIEALAKQHGWHHCPAYERLIVQNLKLYHIMEREEEEDHWNADGRVVERRRGPRSCPRRHISAADFMRELTDQAIYYRPVELQWVIYTGGLAISSRGLSRYKSTIQCSIFTMFELDLAALPPEPFWMRMILKMHKLHTPAMSFNADL</sequence>
<evidence type="ECO:0000313" key="2">
    <source>
        <dbReference type="Proteomes" id="UP000799302"/>
    </source>
</evidence>
<organism evidence="1 2">
    <name type="scientific">Microthyrium microscopicum</name>
    <dbReference type="NCBI Taxonomy" id="703497"/>
    <lineage>
        <taxon>Eukaryota</taxon>
        <taxon>Fungi</taxon>
        <taxon>Dikarya</taxon>
        <taxon>Ascomycota</taxon>
        <taxon>Pezizomycotina</taxon>
        <taxon>Dothideomycetes</taxon>
        <taxon>Dothideomycetes incertae sedis</taxon>
        <taxon>Microthyriales</taxon>
        <taxon>Microthyriaceae</taxon>
        <taxon>Microthyrium</taxon>
    </lineage>
</organism>
<gene>
    <name evidence="1" type="ORF">BT63DRAFT_476576</name>
</gene>